<proteinExistence type="predicted"/>
<dbReference type="PROSITE" id="PS00198">
    <property type="entry name" value="4FE4S_FER_1"/>
    <property type="match status" value="1"/>
</dbReference>
<feature type="domain" description="4Fe-4S ferredoxin-type" evidence="8">
    <location>
        <begin position="185"/>
        <end position="214"/>
    </location>
</feature>
<sequence>MLDFKAVALYYFSGTGNTLVVAKETEAFFKQRGYSVTFTEMGTSAFQEQDHSTLIGLIFPVAIQSTFPNVWHFIESLPQSNGQSIFMIDTMEAFSGGVVGPAKKILTEKGYKCVGACEIKMATSMQTSQKKVEEGLKKQALVIPKLNSFLEKLIQGETKWRRVPLLSDWMRMISKNRKIWTSMSEKIEVNHEECVQCSSCIKHCPMHVISYVDSKISIDHHNCIACMRCVNYCPKNAFMLNQKHLIQKKTVKLDALKPQKE</sequence>
<dbReference type="Proteomes" id="UP000614200">
    <property type="component" value="Unassembled WGS sequence"/>
</dbReference>
<gene>
    <name evidence="9" type="ORF">ISU02_15725</name>
</gene>
<keyword evidence="6" id="KW-0408">Iron</keyword>
<dbReference type="Pfam" id="PF13187">
    <property type="entry name" value="Fer4_9"/>
    <property type="match status" value="1"/>
</dbReference>
<feature type="domain" description="4Fe-4S ferredoxin-type" evidence="8">
    <location>
        <begin position="215"/>
        <end position="243"/>
    </location>
</feature>
<evidence type="ECO:0000256" key="5">
    <source>
        <dbReference type="ARBA" id="ARBA00022723"/>
    </source>
</evidence>
<dbReference type="Gene3D" id="3.40.50.360">
    <property type="match status" value="1"/>
</dbReference>
<keyword evidence="5" id="KW-0479">Metal-binding</keyword>
<evidence type="ECO:0000256" key="1">
    <source>
        <dbReference type="ARBA" id="ARBA00001966"/>
    </source>
</evidence>
<dbReference type="RefSeq" id="WP_194702790.1">
    <property type="nucleotide sequence ID" value="NZ_JADKNH010000009.1"/>
</dbReference>
<dbReference type="EMBL" id="JADKNH010000009">
    <property type="protein sequence ID" value="MBF4694560.1"/>
    <property type="molecule type" value="Genomic_DNA"/>
</dbReference>
<dbReference type="SUPFAM" id="SSF54862">
    <property type="entry name" value="4Fe-4S ferredoxins"/>
    <property type="match status" value="1"/>
</dbReference>
<keyword evidence="10" id="KW-1185">Reference proteome</keyword>
<name>A0ABR9ZXG9_9FIRM</name>
<dbReference type="Gene3D" id="3.30.70.20">
    <property type="match status" value="1"/>
</dbReference>
<dbReference type="InterPro" id="IPR029039">
    <property type="entry name" value="Flavoprotein-like_sf"/>
</dbReference>
<evidence type="ECO:0000259" key="8">
    <source>
        <dbReference type="PROSITE" id="PS51379"/>
    </source>
</evidence>
<evidence type="ECO:0000256" key="7">
    <source>
        <dbReference type="ARBA" id="ARBA00023014"/>
    </source>
</evidence>
<dbReference type="InterPro" id="IPR047964">
    <property type="entry name" value="EFR1-like"/>
</dbReference>
<reference evidence="9 10" key="1">
    <citation type="submission" date="2020-11" db="EMBL/GenBank/DDBJ databases">
        <title>Fusibacter basophilias sp. nov.</title>
        <authorList>
            <person name="Qiu D."/>
        </authorList>
    </citation>
    <scope>NUCLEOTIDE SEQUENCE [LARGE SCALE GENOMIC DNA]</scope>
    <source>
        <strain evidence="9 10">Q10-2</strain>
    </source>
</reference>
<evidence type="ECO:0000256" key="6">
    <source>
        <dbReference type="ARBA" id="ARBA00023004"/>
    </source>
</evidence>
<comment type="caution">
    <text evidence="9">The sequence shown here is derived from an EMBL/GenBank/DDBJ whole genome shotgun (WGS) entry which is preliminary data.</text>
</comment>
<dbReference type="NCBIfam" id="NF038196">
    <property type="entry name" value="ferrodoxin_EFR1"/>
    <property type="match status" value="1"/>
</dbReference>
<evidence type="ECO:0000256" key="4">
    <source>
        <dbReference type="ARBA" id="ARBA00022485"/>
    </source>
</evidence>
<dbReference type="InterPro" id="IPR017900">
    <property type="entry name" value="4Fe4S_Fe_S_CS"/>
</dbReference>
<comment type="cofactor">
    <cofactor evidence="1">
        <name>[4Fe-4S] cluster</name>
        <dbReference type="ChEBI" id="CHEBI:49883"/>
    </cofactor>
</comment>
<dbReference type="SUPFAM" id="SSF52218">
    <property type="entry name" value="Flavoproteins"/>
    <property type="match status" value="1"/>
</dbReference>
<dbReference type="PROSITE" id="PS51379">
    <property type="entry name" value="4FE4S_FER_2"/>
    <property type="match status" value="2"/>
</dbReference>
<dbReference type="InterPro" id="IPR050157">
    <property type="entry name" value="PSI_iron-sulfur_center"/>
</dbReference>
<keyword evidence="7" id="KW-0411">Iron-sulfur</keyword>
<keyword evidence="4" id="KW-0004">4Fe-4S</keyword>
<evidence type="ECO:0000256" key="3">
    <source>
        <dbReference type="ARBA" id="ARBA00013529"/>
    </source>
</evidence>
<evidence type="ECO:0000313" key="10">
    <source>
        <dbReference type="Proteomes" id="UP000614200"/>
    </source>
</evidence>
<dbReference type="InterPro" id="IPR017896">
    <property type="entry name" value="4Fe4S_Fe-S-bd"/>
</dbReference>
<organism evidence="9 10">
    <name type="scientific">Fusibacter ferrireducens</name>
    <dbReference type="NCBI Taxonomy" id="2785058"/>
    <lineage>
        <taxon>Bacteria</taxon>
        <taxon>Bacillati</taxon>
        <taxon>Bacillota</taxon>
        <taxon>Clostridia</taxon>
        <taxon>Eubacteriales</taxon>
        <taxon>Eubacteriales Family XII. Incertae Sedis</taxon>
        <taxon>Fusibacter</taxon>
    </lineage>
</organism>
<protein>
    <recommendedName>
        <fullName evidence="3">Ferredoxin</fullName>
    </recommendedName>
</protein>
<comment type="function">
    <text evidence="2">Ferredoxins are iron-sulfur proteins that transfer electrons in a wide variety of metabolic reactions.</text>
</comment>
<dbReference type="PANTHER" id="PTHR24960">
    <property type="entry name" value="PHOTOSYSTEM I IRON-SULFUR CENTER-RELATED"/>
    <property type="match status" value="1"/>
</dbReference>
<dbReference type="PANTHER" id="PTHR24960:SF79">
    <property type="entry name" value="PHOTOSYSTEM I IRON-SULFUR CENTER"/>
    <property type="match status" value="1"/>
</dbReference>
<evidence type="ECO:0000256" key="2">
    <source>
        <dbReference type="ARBA" id="ARBA00003532"/>
    </source>
</evidence>
<evidence type="ECO:0000313" key="9">
    <source>
        <dbReference type="EMBL" id="MBF4694560.1"/>
    </source>
</evidence>
<accession>A0ABR9ZXG9</accession>